<gene>
    <name evidence="2" type="ORF">NCTC10821_04065</name>
</gene>
<name>A0A378TL60_9MYCO</name>
<keyword evidence="1" id="KW-1133">Transmembrane helix</keyword>
<feature type="transmembrane region" description="Helical" evidence="1">
    <location>
        <begin position="7"/>
        <end position="25"/>
    </location>
</feature>
<evidence type="ECO:0008006" key="4">
    <source>
        <dbReference type="Google" id="ProtNLM"/>
    </source>
</evidence>
<keyword evidence="3" id="KW-1185">Reference proteome</keyword>
<keyword evidence="1" id="KW-0812">Transmembrane</keyword>
<dbReference type="Proteomes" id="UP000254978">
    <property type="component" value="Unassembled WGS sequence"/>
</dbReference>
<accession>A0A378TL60</accession>
<evidence type="ECO:0000256" key="1">
    <source>
        <dbReference type="SAM" id="Phobius"/>
    </source>
</evidence>
<dbReference type="RefSeq" id="WP_115279659.1">
    <property type="nucleotide sequence ID" value="NZ_AP022600.1"/>
</dbReference>
<dbReference type="AlphaFoldDB" id="A0A378TL60"/>
<organism evidence="2 3">
    <name type="scientific">Mycolicibacterium tokaiense</name>
    <dbReference type="NCBI Taxonomy" id="39695"/>
    <lineage>
        <taxon>Bacteria</taxon>
        <taxon>Bacillati</taxon>
        <taxon>Actinomycetota</taxon>
        <taxon>Actinomycetes</taxon>
        <taxon>Mycobacteriales</taxon>
        <taxon>Mycobacteriaceae</taxon>
        <taxon>Mycolicibacterium</taxon>
    </lineage>
</organism>
<protein>
    <recommendedName>
        <fullName evidence="4">Transmembrane protein</fullName>
    </recommendedName>
</protein>
<keyword evidence="1" id="KW-0472">Membrane</keyword>
<dbReference type="EMBL" id="UGQT01000001">
    <property type="protein sequence ID" value="STZ60525.1"/>
    <property type="molecule type" value="Genomic_DNA"/>
</dbReference>
<proteinExistence type="predicted"/>
<feature type="transmembrane region" description="Helical" evidence="1">
    <location>
        <begin position="31"/>
        <end position="51"/>
    </location>
</feature>
<evidence type="ECO:0000313" key="2">
    <source>
        <dbReference type="EMBL" id="STZ60525.1"/>
    </source>
</evidence>
<reference evidence="2 3" key="1">
    <citation type="submission" date="2018-06" db="EMBL/GenBank/DDBJ databases">
        <authorList>
            <consortium name="Pathogen Informatics"/>
            <person name="Doyle S."/>
        </authorList>
    </citation>
    <scope>NUCLEOTIDE SEQUENCE [LARGE SCALE GENOMIC DNA]</scope>
    <source>
        <strain evidence="2 3">NCTC10821</strain>
    </source>
</reference>
<evidence type="ECO:0000313" key="3">
    <source>
        <dbReference type="Proteomes" id="UP000254978"/>
    </source>
</evidence>
<sequence length="65" mass="6963">MPTVTRIAGSLIALAVTIVVCVVLAVIVDGWIAAIVLLVGVWVLLNAAIVMRARGRSAHREDSWR</sequence>